<dbReference type="InterPro" id="IPR013758">
    <property type="entry name" value="Topo_IIA_A/C_ab"/>
</dbReference>
<dbReference type="PROSITE" id="PS52040">
    <property type="entry name" value="TOPO_IIA"/>
    <property type="match status" value="1"/>
</dbReference>
<dbReference type="InterPro" id="IPR013757">
    <property type="entry name" value="Topo_IIA_A_a_sf"/>
</dbReference>
<keyword evidence="3 6" id="KW-0799">Topoisomerase</keyword>
<dbReference type="InterPro" id="IPR050220">
    <property type="entry name" value="Type_II_DNA_Topoisomerases"/>
</dbReference>
<dbReference type="PANTHER" id="PTHR43493">
    <property type="entry name" value="DNA GYRASE/TOPOISOMERASE SUBUNIT A"/>
    <property type="match status" value="1"/>
</dbReference>
<keyword evidence="9" id="KW-1185">Reference proteome</keyword>
<dbReference type="GO" id="GO:0009330">
    <property type="term" value="C:DNA topoisomerase type II (double strand cut, ATP-hydrolyzing) complex"/>
    <property type="evidence" value="ECO:0007669"/>
    <property type="project" value="TreeGrafter"/>
</dbReference>
<dbReference type="InterPro" id="IPR002205">
    <property type="entry name" value="Topo_IIA_dom_A"/>
</dbReference>
<dbReference type="NCBIfam" id="NF007209">
    <property type="entry name" value="PRK09631.1"/>
    <property type="match status" value="1"/>
</dbReference>
<gene>
    <name evidence="8" type="primary">parC</name>
    <name evidence="8" type="ORF">TPHV1_120051</name>
</gene>
<dbReference type="GO" id="GO:0006265">
    <property type="term" value="P:DNA topological change"/>
    <property type="evidence" value="ECO:0007669"/>
    <property type="project" value="UniProtKB-UniRule"/>
</dbReference>
<evidence type="ECO:0000256" key="1">
    <source>
        <dbReference type="ARBA" id="ARBA00000185"/>
    </source>
</evidence>
<dbReference type="AlphaFoldDB" id="A0A0B7GTR5"/>
<keyword evidence="5 6" id="KW-0413">Isomerase</keyword>
<dbReference type="GO" id="GO:0005737">
    <property type="term" value="C:cytoplasm"/>
    <property type="evidence" value="ECO:0007669"/>
    <property type="project" value="TreeGrafter"/>
</dbReference>
<keyword evidence="4 6" id="KW-0238">DNA-binding</keyword>
<evidence type="ECO:0000256" key="5">
    <source>
        <dbReference type="ARBA" id="ARBA00023235"/>
    </source>
</evidence>
<feature type="active site" description="O-(5'-phospho-DNA)-tyrosine intermediate" evidence="6">
    <location>
        <position position="106"/>
    </location>
</feature>
<feature type="domain" description="Topo IIA-type catalytic" evidence="7">
    <location>
        <begin position="25"/>
        <end position="472"/>
    </location>
</feature>
<dbReference type="EC" id="5.99.1.3" evidence="8"/>
<accession>A0A0B7GTR5</accession>
<sequence length="646" mass="73540">MDYIESLFNKNFLEYASYVIRDRAIPDLEDGLKPVQRRILHSLFEMDDGKFHKVANVVGHCMKYHPHGDASIGNALVVLANKELFISKQGNFGNIYTGDEASAARYIECRITEFGKSLLYNPNITQYVPSYDGRNKEPLVFRAKIPVVLVIGAEGIAVGMSTKILPHNIKEILEAEIQCIEGKPFALYPDFPTGGLIDVSEYGDGLGKVLVRAKLDTSDEKRIVIKELPFGSTTESMITSIENASKSGKVKVSEINDYTAETVEIELKLPRGVYSQDVVDSLYAFTECEQSISCNLLVIKNNLPQQMTVTDVIKNHVKQLLQILKDELEYERAMLQERLHMRTLERIFIEERIYKKIETMKTASGVITAVLKGFEPFRAELIRDITEDDVDKLLKIPIRRISLYDINKNRQETEEIQKRLKEIAKLLKNLKGYARSVLEGILAKLDSETVKRKTEITGFTKIDVKEAVSRDISLRYDEETGYLGTSVTTGKEILKVTPYDRIFILRKSGVYTVTDVPDRLFVDTGMWYCGFAEKEELSQVLFTLIYKDAKTGCPYIKRCRVEGYILNRDYLIIPDDATLLFVHTAEKFDFTVQYEPKPRVKKLEENFKAQDYQEKGLRTLGIKLSNRIATSANLAVKKQATKKSSQ</sequence>
<evidence type="ECO:0000256" key="4">
    <source>
        <dbReference type="ARBA" id="ARBA00023125"/>
    </source>
</evidence>
<dbReference type="Gene3D" id="3.30.1360.40">
    <property type="match status" value="1"/>
</dbReference>
<dbReference type="OrthoDB" id="9806486at2"/>
<dbReference type="PANTHER" id="PTHR43493:SF5">
    <property type="entry name" value="DNA GYRASE SUBUNIT A, CHLOROPLASTIC_MITOCHONDRIAL"/>
    <property type="match status" value="1"/>
</dbReference>
<evidence type="ECO:0000313" key="9">
    <source>
        <dbReference type="Proteomes" id="UP000042527"/>
    </source>
</evidence>
<dbReference type="RefSeq" id="WP_024753314.1">
    <property type="nucleotide sequence ID" value="NZ_CDNC01000004.1"/>
</dbReference>
<evidence type="ECO:0000256" key="2">
    <source>
        <dbReference type="ARBA" id="ARBA00008263"/>
    </source>
</evidence>
<comment type="similarity">
    <text evidence="2">Belongs to the type II topoisomerase GyrA/ParC subunit family.</text>
</comment>
<evidence type="ECO:0000256" key="6">
    <source>
        <dbReference type="PROSITE-ProRule" id="PRU01384"/>
    </source>
</evidence>
<name>A0A0B7GTR5_TREPH</name>
<dbReference type="Pfam" id="PF00521">
    <property type="entry name" value="DNA_topoisoIV"/>
    <property type="match status" value="1"/>
</dbReference>
<evidence type="ECO:0000256" key="3">
    <source>
        <dbReference type="ARBA" id="ARBA00023029"/>
    </source>
</evidence>
<dbReference type="Proteomes" id="UP000042527">
    <property type="component" value="Unassembled WGS sequence"/>
</dbReference>
<dbReference type="InterPro" id="IPR013760">
    <property type="entry name" value="Topo_IIA-like_dom_sf"/>
</dbReference>
<dbReference type="GO" id="GO:0003918">
    <property type="term" value="F:DNA topoisomerase type II (double strand cut, ATP-hydrolyzing) activity"/>
    <property type="evidence" value="ECO:0007669"/>
    <property type="project" value="UniProtKB-EC"/>
</dbReference>
<organism evidence="8 9">
    <name type="scientific">Treponema phagedenis</name>
    <dbReference type="NCBI Taxonomy" id="162"/>
    <lineage>
        <taxon>Bacteria</taxon>
        <taxon>Pseudomonadati</taxon>
        <taxon>Spirochaetota</taxon>
        <taxon>Spirochaetia</taxon>
        <taxon>Spirochaetales</taxon>
        <taxon>Treponemataceae</taxon>
        <taxon>Treponema</taxon>
    </lineage>
</organism>
<reference evidence="9" key="1">
    <citation type="submission" date="2015-01" db="EMBL/GenBank/DDBJ databases">
        <authorList>
            <person name="Manzoor Shahid"/>
            <person name="Zubair Saima"/>
        </authorList>
    </citation>
    <scope>NUCLEOTIDE SEQUENCE [LARGE SCALE GENOMIC DNA]</scope>
    <source>
        <strain evidence="9">V1</strain>
    </source>
</reference>
<dbReference type="Gene3D" id="3.90.199.10">
    <property type="entry name" value="Topoisomerase II, domain 5"/>
    <property type="match status" value="1"/>
</dbReference>
<comment type="catalytic activity">
    <reaction evidence="1 6">
        <text>ATP-dependent breakage, passage and rejoining of double-stranded DNA.</text>
        <dbReference type="EC" id="5.6.2.2"/>
    </reaction>
</comment>
<dbReference type="GO" id="GO:0005524">
    <property type="term" value="F:ATP binding"/>
    <property type="evidence" value="ECO:0007669"/>
    <property type="project" value="InterPro"/>
</dbReference>
<proteinExistence type="inferred from homology"/>
<protein>
    <submittedName>
        <fullName evidence="8">DNA topoisomerase 4 subunit A</fullName>
        <ecNumber evidence="8">5.99.1.3</ecNumber>
    </submittedName>
</protein>
<dbReference type="Gene3D" id="1.10.268.10">
    <property type="entry name" value="Topoisomerase, domain 3"/>
    <property type="match status" value="1"/>
</dbReference>
<evidence type="ECO:0000313" key="8">
    <source>
        <dbReference type="EMBL" id="CEM60922.1"/>
    </source>
</evidence>
<dbReference type="SMART" id="SM00434">
    <property type="entry name" value="TOP4c"/>
    <property type="match status" value="1"/>
</dbReference>
<dbReference type="GO" id="GO:0003677">
    <property type="term" value="F:DNA binding"/>
    <property type="evidence" value="ECO:0007669"/>
    <property type="project" value="UniProtKB-UniRule"/>
</dbReference>
<evidence type="ECO:0000259" key="7">
    <source>
        <dbReference type="PROSITE" id="PS52040"/>
    </source>
</evidence>
<dbReference type="EMBL" id="CDNC01000004">
    <property type="protein sequence ID" value="CEM60922.1"/>
    <property type="molecule type" value="Genomic_DNA"/>
</dbReference>
<dbReference type="SUPFAM" id="SSF56719">
    <property type="entry name" value="Type II DNA topoisomerase"/>
    <property type="match status" value="1"/>
</dbReference>